<evidence type="ECO:0000313" key="2">
    <source>
        <dbReference type="EMBL" id="CAB4277677.1"/>
    </source>
</evidence>
<proteinExistence type="predicted"/>
<dbReference type="EMBL" id="CAEKDK010000004">
    <property type="protein sequence ID" value="CAB4277677.1"/>
    <property type="molecule type" value="Genomic_DNA"/>
</dbReference>
<organism evidence="2 3">
    <name type="scientific">Prunus armeniaca</name>
    <name type="common">Apricot</name>
    <name type="synonym">Armeniaca vulgaris</name>
    <dbReference type="NCBI Taxonomy" id="36596"/>
    <lineage>
        <taxon>Eukaryota</taxon>
        <taxon>Viridiplantae</taxon>
        <taxon>Streptophyta</taxon>
        <taxon>Embryophyta</taxon>
        <taxon>Tracheophyta</taxon>
        <taxon>Spermatophyta</taxon>
        <taxon>Magnoliopsida</taxon>
        <taxon>eudicotyledons</taxon>
        <taxon>Gunneridae</taxon>
        <taxon>Pentapetalae</taxon>
        <taxon>rosids</taxon>
        <taxon>fabids</taxon>
        <taxon>Rosales</taxon>
        <taxon>Rosaceae</taxon>
        <taxon>Amygdaloideae</taxon>
        <taxon>Amygdaleae</taxon>
        <taxon>Prunus</taxon>
    </lineage>
</organism>
<keyword evidence="1" id="KW-1133">Transmembrane helix</keyword>
<reference evidence="2 3" key="1">
    <citation type="submission" date="2020-05" db="EMBL/GenBank/DDBJ databases">
        <authorList>
            <person name="Campoy J."/>
            <person name="Schneeberger K."/>
            <person name="Spophaly S."/>
        </authorList>
    </citation>
    <scope>NUCLEOTIDE SEQUENCE [LARGE SCALE GENOMIC DNA]</scope>
    <source>
        <strain evidence="2">PruArmRojPasFocal</strain>
    </source>
</reference>
<dbReference type="AlphaFoldDB" id="A0A6J5UPH4"/>
<name>A0A6J5UPH4_PRUAR</name>
<accession>A0A6J5UPH4</accession>
<keyword evidence="1" id="KW-0812">Transmembrane</keyword>
<feature type="transmembrane region" description="Helical" evidence="1">
    <location>
        <begin position="34"/>
        <end position="54"/>
    </location>
</feature>
<evidence type="ECO:0000256" key="1">
    <source>
        <dbReference type="SAM" id="Phobius"/>
    </source>
</evidence>
<keyword evidence="1" id="KW-0472">Membrane</keyword>
<protein>
    <submittedName>
        <fullName evidence="2">Uncharacterized protein</fullName>
    </submittedName>
</protein>
<evidence type="ECO:0000313" key="3">
    <source>
        <dbReference type="Proteomes" id="UP000507222"/>
    </source>
</evidence>
<dbReference type="Proteomes" id="UP000507222">
    <property type="component" value="Unassembled WGS sequence"/>
</dbReference>
<gene>
    <name evidence="2" type="ORF">CURHAP_LOCUS27527</name>
</gene>
<sequence length="69" mass="7675">MRFPKCKGSRSTGGVDLFIRLAHTELGEGKRIKLMLSLIAICFISISVAIVFSLHRLQSNQKVHGIGMY</sequence>